<dbReference type="CTD" id="20230822"/>
<keyword evidence="2" id="KW-1185">Reference proteome</keyword>
<name>V4ATJ3_LOTGI</name>
<evidence type="ECO:0000313" key="2">
    <source>
        <dbReference type="Proteomes" id="UP000030746"/>
    </source>
</evidence>
<evidence type="ECO:0000313" key="1">
    <source>
        <dbReference type="EMBL" id="ESP00618.1"/>
    </source>
</evidence>
<gene>
    <name evidence="1" type="ORF">LOTGIDRAFT_112154</name>
</gene>
<dbReference type="HOGENOM" id="CLU_2533958_0_0_1"/>
<protein>
    <submittedName>
        <fullName evidence="1">Uncharacterized protein</fullName>
    </submittedName>
</protein>
<dbReference type="Proteomes" id="UP000030746">
    <property type="component" value="Unassembled WGS sequence"/>
</dbReference>
<sequence length="84" mass="10043">EELYNELQREIDRKTRIEREIMIMKDTYLEQVKREKSYRDEMAQQLQLVRETLSSHDALHNFSCKMLAARHCEDCPCQEPGLGN</sequence>
<dbReference type="KEGG" id="lgi:LOTGIDRAFT_112154"/>
<proteinExistence type="predicted"/>
<feature type="non-terminal residue" evidence="1">
    <location>
        <position position="1"/>
    </location>
</feature>
<dbReference type="RefSeq" id="XP_009048737.1">
    <property type="nucleotide sequence ID" value="XM_009050489.1"/>
</dbReference>
<organism evidence="1 2">
    <name type="scientific">Lottia gigantea</name>
    <name type="common">Giant owl limpet</name>
    <dbReference type="NCBI Taxonomy" id="225164"/>
    <lineage>
        <taxon>Eukaryota</taxon>
        <taxon>Metazoa</taxon>
        <taxon>Spiralia</taxon>
        <taxon>Lophotrochozoa</taxon>
        <taxon>Mollusca</taxon>
        <taxon>Gastropoda</taxon>
        <taxon>Patellogastropoda</taxon>
        <taxon>Lottioidea</taxon>
        <taxon>Lottiidae</taxon>
        <taxon>Lottia</taxon>
    </lineage>
</organism>
<accession>V4ATJ3</accession>
<reference evidence="1 2" key="1">
    <citation type="journal article" date="2013" name="Nature">
        <title>Insights into bilaterian evolution from three spiralian genomes.</title>
        <authorList>
            <person name="Simakov O."/>
            <person name="Marletaz F."/>
            <person name="Cho S.J."/>
            <person name="Edsinger-Gonzales E."/>
            <person name="Havlak P."/>
            <person name="Hellsten U."/>
            <person name="Kuo D.H."/>
            <person name="Larsson T."/>
            <person name="Lv J."/>
            <person name="Arendt D."/>
            <person name="Savage R."/>
            <person name="Osoegawa K."/>
            <person name="de Jong P."/>
            <person name="Grimwood J."/>
            <person name="Chapman J.A."/>
            <person name="Shapiro H."/>
            <person name="Aerts A."/>
            <person name="Otillar R.P."/>
            <person name="Terry A.Y."/>
            <person name="Boore J.L."/>
            <person name="Grigoriev I.V."/>
            <person name="Lindberg D.R."/>
            <person name="Seaver E.C."/>
            <person name="Weisblat D.A."/>
            <person name="Putnam N.H."/>
            <person name="Rokhsar D.S."/>
        </authorList>
    </citation>
    <scope>NUCLEOTIDE SEQUENCE [LARGE SCALE GENOMIC DNA]</scope>
</reference>
<dbReference type="OrthoDB" id="6116628at2759"/>
<dbReference type="EMBL" id="KB200701">
    <property type="protein sequence ID" value="ESP00618.1"/>
    <property type="molecule type" value="Genomic_DNA"/>
</dbReference>
<dbReference type="AlphaFoldDB" id="V4ATJ3"/>
<dbReference type="GeneID" id="20230822"/>